<dbReference type="SUPFAM" id="SSF53850">
    <property type="entry name" value="Periplasmic binding protein-like II"/>
    <property type="match status" value="1"/>
</dbReference>
<evidence type="ECO:0000256" key="3">
    <source>
        <dbReference type="ARBA" id="ARBA00023125"/>
    </source>
</evidence>
<proteinExistence type="inferred from homology"/>
<dbReference type="OrthoDB" id="6624490at2"/>
<comment type="similarity">
    <text evidence="1">Belongs to the LysR transcriptional regulatory family.</text>
</comment>
<dbReference type="InterPro" id="IPR005119">
    <property type="entry name" value="LysR_subst-bd"/>
</dbReference>
<organism evidence="6 7">
    <name type="scientific">Vreelandella arcis</name>
    <dbReference type="NCBI Taxonomy" id="416873"/>
    <lineage>
        <taxon>Bacteria</taxon>
        <taxon>Pseudomonadati</taxon>
        <taxon>Pseudomonadota</taxon>
        <taxon>Gammaproteobacteria</taxon>
        <taxon>Oceanospirillales</taxon>
        <taxon>Halomonadaceae</taxon>
        <taxon>Vreelandella</taxon>
    </lineage>
</organism>
<dbReference type="GO" id="GO:0043565">
    <property type="term" value="F:sequence-specific DNA binding"/>
    <property type="evidence" value="ECO:0007669"/>
    <property type="project" value="TreeGrafter"/>
</dbReference>
<dbReference type="STRING" id="416873.SAMN04487951_10155"/>
<dbReference type="Gene3D" id="1.10.10.10">
    <property type="entry name" value="Winged helix-like DNA-binding domain superfamily/Winged helix DNA-binding domain"/>
    <property type="match status" value="1"/>
</dbReference>
<keyword evidence="3 6" id="KW-0238">DNA-binding</keyword>
<dbReference type="PRINTS" id="PR00039">
    <property type="entry name" value="HTHLYSR"/>
</dbReference>
<dbReference type="GO" id="GO:0009089">
    <property type="term" value="P:lysine biosynthetic process via diaminopimelate"/>
    <property type="evidence" value="ECO:0007669"/>
    <property type="project" value="TreeGrafter"/>
</dbReference>
<keyword evidence="4" id="KW-0804">Transcription</keyword>
<dbReference type="PANTHER" id="PTHR30427">
    <property type="entry name" value="TRANSCRIPTIONAL ACTIVATOR PROTEIN LYSR"/>
    <property type="match status" value="1"/>
</dbReference>
<protein>
    <submittedName>
        <fullName evidence="6">DNA-binding transcriptional regulator, LysR family</fullName>
    </submittedName>
</protein>
<evidence type="ECO:0000313" key="6">
    <source>
        <dbReference type="EMBL" id="SDM89470.1"/>
    </source>
</evidence>
<dbReference type="PROSITE" id="PS50931">
    <property type="entry name" value="HTH_LYSR"/>
    <property type="match status" value="1"/>
</dbReference>
<sequence length="310" mass="34988">MTNPSLHLRDRQVLAFKHVMEIGTVSGAARRMLIAQPGVTRLLKQLEHDVGFTLFERVRGRLVPTPEARLFHREVQRMWSGMEHLRETARRISGREVGGLRISAMPLLGITFLPDVLAAFSPQHPDARLELATFRSEQVIEDVITQRCDMGFAIVAEADDRVDSEVFSLGSLCALPRHHPLAGHEIIEVDDLDNQTIISFEPQDPLRLDLEKLMETRCIKPKSYLEVSLALQAVRLVRQGVGIAIIDPISAKVFEGEELILRPFKPALSENFALLTTRDQPISQLAKDFIILFREHFKQASVFSTWTDSA</sequence>
<gene>
    <name evidence="6" type="ORF">SAMN04487951_10155</name>
</gene>
<dbReference type="GO" id="GO:0003700">
    <property type="term" value="F:DNA-binding transcription factor activity"/>
    <property type="evidence" value="ECO:0007669"/>
    <property type="project" value="InterPro"/>
</dbReference>
<dbReference type="Gene3D" id="3.40.190.290">
    <property type="match status" value="1"/>
</dbReference>
<keyword evidence="7" id="KW-1185">Reference proteome</keyword>
<dbReference type="AlphaFoldDB" id="A0A1G9WYC4"/>
<accession>A0A1G9WYC4</accession>
<dbReference type="SUPFAM" id="SSF46785">
    <property type="entry name" value="Winged helix' DNA-binding domain"/>
    <property type="match status" value="1"/>
</dbReference>
<evidence type="ECO:0000256" key="4">
    <source>
        <dbReference type="ARBA" id="ARBA00023163"/>
    </source>
</evidence>
<dbReference type="PANTHER" id="PTHR30427:SF1">
    <property type="entry name" value="TRANSCRIPTIONAL ACTIVATOR PROTEIN LYSR"/>
    <property type="match status" value="1"/>
</dbReference>
<reference evidence="7" key="1">
    <citation type="submission" date="2016-10" db="EMBL/GenBank/DDBJ databases">
        <authorList>
            <person name="Varghese N."/>
            <person name="Submissions S."/>
        </authorList>
    </citation>
    <scope>NUCLEOTIDE SEQUENCE [LARGE SCALE GENOMIC DNA]</scope>
    <source>
        <strain evidence="7">CGMCC 1.6494</strain>
    </source>
</reference>
<name>A0A1G9WYC4_9GAMM</name>
<dbReference type="InterPro" id="IPR036388">
    <property type="entry name" value="WH-like_DNA-bd_sf"/>
</dbReference>
<dbReference type="Pfam" id="PF03466">
    <property type="entry name" value="LysR_substrate"/>
    <property type="match status" value="1"/>
</dbReference>
<dbReference type="Pfam" id="PF00126">
    <property type="entry name" value="HTH_1"/>
    <property type="match status" value="1"/>
</dbReference>
<evidence type="ECO:0000256" key="1">
    <source>
        <dbReference type="ARBA" id="ARBA00009437"/>
    </source>
</evidence>
<evidence type="ECO:0000259" key="5">
    <source>
        <dbReference type="PROSITE" id="PS50931"/>
    </source>
</evidence>
<dbReference type="InterPro" id="IPR036390">
    <property type="entry name" value="WH_DNA-bd_sf"/>
</dbReference>
<dbReference type="EMBL" id="FNII01000001">
    <property type="protein sequence ID" value="SDM89470.1"/>
    <property type="molecule type" value="Genomic_DNA"/>
</dbReference>
<dbReference type="GO" id="GO:0010628">
    <property type="term" value="P:positive regulation of gene expression"/>
    <property type="evidence" value="ECO:0007669"/>
    <property type="project" value="TreeGrafter"/>
</dbReference>
<dbReference type="RefSeq" id="WP_089701326.1">
    <property type="nucleotide sequence ID" value="NZ_FNII01000001.1"/>
</dbReference>
<feature type="domain" description="HTH lysR-type" evidence="5">
    <location>
        <begin position="11"/>
        <end position="65"/>
    </location>
</feature>
<keyword evidence="2" id="KW-0805">Transcription regulation</keyword>
<dbReference type="InterPro" id="IPR000847">
    <property type="entry name" value="LysR_HTH_N"/>
</dbReference>
<evidence type="ECO:0000313" key="7">
    <source>
        <dbReference type="Proteomes" id="UP000199677"/>
    </source>
</evidence>
<evidence type="ECO:0000256" key="2">
    <source>
        <dbReference type="ARBA" id="ARBA00023015"/>
    </source>
</evidence>
<dbReference type="Proteomes" id="UP000199677">
    <property type="component" value="Unassembled WGS sequence"/>
</dbReference>